<dbReference type="EMBL" id="MN740368">
    <property type="protein sequence ID" value="QHU02987.1"/>
    <property type="molecule type" value="Genomic_DNA"/>
</dbReference>
<proteinExistence type="predicted"/>
<evidence type="ECO:0000313" key="1">
    <source>
        <dbReference type="EMBL" id="QHU02987.1"/>
    </source>
</evidence>
<dbReference type="AlphaFoldDB" id="A0A6C0JES1"/>
<protein>
    <submittedName>
        <fullName evidence="1">Uncharacterized protein</fullName>
    </submittedName>
</protein>
<name>A0A6C0JES1_9ZZZZ</name>
<reference evidence="1" key="1">
    <citation type="journal article" date="2020" name="Nature">
        <title>Giant virus diversity and host interactions through global metagenomics.</title>
        <authorList>
            <person name="Schulz F."/>
            <person name="Roux S."/>
            <person name="Paez-Espino D."/>
            <person name="Jungbluth S."/>
            <person name="Walsh D.A."/>
            <person name="Denef V.J."/>
            <person name="McMahon K.D."/>
            <person name="Konstantinidis K.T."/>
            <person name="Eloe-Fadrosh E.A."/>
            <person name="Kyrpides N.C."/>
            <person name="Woyke T."/>
        </authorList>
    </citation>
    <scope>NUCLEOTIDE SEQUENCE</scope>
    <source>
        <strain evidence="1">GVMAG-M-3300025890-48</strain>
    </source>
</reference>
<sequence>MSSFQDNIKDWVAVDNRIKSLNGEIKQLRTQKNERAQIIMNYVESNNLSNAIVNISDGKLRFTETKQKEPLTFKYIEACLSKCIAGEKDVKDIMKFIKTNRETKIVNDIKRSYNK</sequence>
<organism evidence="1">
    <name type="scientific">viral metagenome</name>
    <dbReference type="NCBI Taxonomy" id="1070528"/>
    <lineage>
        <taxon>unclassified sequences</taxon>
        <taxon>metagenomes</taxon>
        <taxon>organismal metagenomes</taxon>
    </lineage>
</organism>
<dbReference type="InterPro" id="IPR043918">
    <property type="entry name" value="DUF5760"/>
</dbReference>
<accession>A0A6C0JES1</accession>
<dbReference type="Pfam" id="PF19064">
    <property type="entry name" value="DUF5760"/>
    <property type="match status" value="1"/>
</dbReference>